<dbReference type="InterPro" id="IPR050169">
    <property type="entry name" value="Krueppel_C2H2_ZnF"/>
</dbReference>
<dbReference type="GeneTree" id="ENSGT00940000162609"/>
<proteinExistence type="predicted"/>
<dbReference type="AlphaFoldDB" id="A0A2K5MSN6"/>
<dbReference type="PANTHER" id="PTHR23232:SF158">
    <property type="entry name" value="KRAB DOMAIN-CONTAINING PROTEIN 5"/>
    <property type="match status" value="1"/>
</dbReference>
<keyword evidence="3" id="KW-1185">Reference proteome</keyword>
<dbReference type="PANTHER" id="PTHR23232">
    <property type="entry name" value="KRAB DOMAIN C2H2 ZINC FINGER"/>
    <property type="match status" value="1"/>
</dbReference>
<dbReference type="Bgee" id="ENSCATG00000037429">
    <property type="expression patterns" value="Expressed in spleen and 12 other cell types or tissues"/>
</dbReference>
<feature type="domain" description="KRAB" evidence="1">
    <location>
        <begin position="3"/>
        <end position="74"/>
    </location>
</feature>
<dbReference type="InterPro" id="IPR036051">
    <property type="entry name" value="KRAB_dom_sf"/>
</dbReference>
<dbReference type="GO" id="GO:0006355">
    <property type="term" value="P:regulation of DNA-templated transcription"/>
    <property type="evidence" value="ECO:0007669"/>
    <property type="project" value="InterPro"/>
</dbReference>
<dbReference type="SUPFAM" id="SSF109640">
    <property type="entry name" value="KRAB domain (Kruppel-associated box)"/>
    <property type="match status" value="1"/>
</dbReference>
<evidence type="ECO:0000259" key="1">
    <source>
        <dbReference type="PROSITE" id="PS50805"/>
    </source>
</evidence>
<dbReference type="Proteomes" id="UP000233060">
    <property type="component" value="Unassembled WGS sequence"/>
</dbReference>
<accession>A0A2K5MSN6</accession>
<dbReference type="CDD" id="cd07765">
    <property type="entry name" value="KRAB_A-box"/>
    <property type="match status" value="1"/>
</dbReference>
<dbReference type="PROSITE" id="PS50805">
    <property type="entry name" value="KRAB"/>
    <property type="match status" value="1"/>
</dbReference>
<reference evidence="2" key="2">
    <citation type="submission" date="2025-09" db="UniProtKB">
        <authorList>
            <consortium name="Ensembl"/>
        </authorList>
    </citation>
    <scope>IDENTIFICATION</scope>
</reference>
<dbReference type="Gene3D" id="6.10.140.140">
    <property type="match status" value="1"/>
</dbReference>
<gene>
    <name evidence="2" type="primary">ZNF160</name>
</gene>
<dbReference type="SMART" id="SM00349">
    <property type="entry name" value="KRAB"/>
    <property type="match status" value="1"/>
</dbReference>
<protein>
    <submittedName>
        <fullName evidence="2">Zinc finger protein 160</fullName>
    </submittedName>
</protein>
<dbReference type="InterPro" id="IPR001909">
    <property type="entry name" value="KRAB"/>
</dbReference>
<evidence type="ECO:0000313" key="2">
    <source>
        <dbReference type="Ensembl" id="ENSCATP00000028258.1"/>
    </source>
</evidence>
<reference evidence="2" key="1">
    <citation type="submission" date="2025-08" db="UniProtKB">
        <authorList>
            <consortium name="Ensembl"/>
        </authorList>
    </citation>
    <scope>IDENTIFICATION</scope>
</reference>
<dbReference type="Ensembl" id="ENSCATT00000052509.1">
    <property type="protein sequence ID" value="ENSCATP00000028258.1"/>
    <property type="gene ID" value="ENSCATG00000037429.1"/>
</dbReference>
<name>A0A2K5MSN6_CERAT</name>
<evidence type="ECO:0000313" key="3">
    <source>
        <dbReference type="Proteomes" id="UP000233060"/>
    </source>
</evidence>
<sequence>VRLTFRDVAIEFSQEEWKCLDPAQRTLYRDVMLENYWNLVSLGLCHFDMNIISMLEEGKEPWTVKNCVKIARKPRLRECVEGVITGESSDGQREGHSLECGRDSSRLCLLSSLSHFFHSAFARVGSIF</sequence>
<organism evidence="2 3">
    <name type="scientific">Cercocebus atys</name>
    <name type="common">Sooty mangabey</name>
    <name type="synonym">Cercocebus torquatus atys</name>
    <dbReference type="NCBI Taxonomy" id="9531"/>
    <lineage>
        <taxon>Eukaryota</taxon>
        <taxon>Metazoa</taxon>
        <taxon>Chordata</taxon>
        <taxon>Craniata</taxon>
        <taxon>Vertebrata</taxon>
        <taxon>Euteleostomi</taxon>
        <taxon>Mammalia</taxon>
        <taxon>Eutheria</taxon>
        <taxon>Euarchontoglires</taxon>
        <taxon>Primates</taxon>
        <taxon>Haplorrhini</taxon>
        <taxon>Catarrhini</taxon>
        <taxon>Cercopithecidae</taxon>
        <taxon>Cercopithecinae</taxon>
        <taxon>Cercocebus</taxon>
    </lineage>
</organism>
<dbReference type="Pfam" id="PF01352">
    <property type="entry name" value="KRAB"/>
    <property type="match status" value="1"/>
</dbReference>